<evidence type="ECO:0000313" key="1">
    <source>
        <dbReference type="EMBL" id="KAJ8543390.1"/>
    </source>
</evidence>
<keyword evidence="2" id="KW-1185">Reference proteome</keyword>
<proteinExistence type="predicted"/>
<sequence>MNYVYRGMYSISLGVGTWRHFGLRKASRTTTRIHMFQRSECVLKDISVGRGGAETKVLLQKKVTNVKVLKCGC</sequence>
<name>A0A9Q1LU83_9SOLA</name>
<protein>
    <submittedName>
        <fullName evidence="1">Uncharacterized protein</fullName>
    </submittedName>
</protein>
<evidence type="ECO:0000313" key="2">
    <source>
        <dbReference type="Proteomes" id="UP001152561"/>
    </source>
</evidence>
<gene>
    <name evidence="1" type="ORF">K7X08_005913</name>
</gene>
<organism evidence="1 2">
    <name type="scientific">Anisodus acutangulus</name>
    <dbReference type="NCBI Taxonomy" id="402998"/>
    <lineage>
        <taxon>Eukaryota</taxon>
        <taxon>Viridiplantae</taxon>
        <taxon>Streptophyta</taxon>
        <taxon>Embryophyta</taxon>
        <taxon>Tracheophyta</taxon>
        <taxon>Spermatophyta</taxon>
        <taxon>Magnoliopsida</taxon>
        <taxon>eudicotyledons</taxon>
        <taxon>Gunneridae</taxon>
        <taxon>Pentapetalae</taxon>
        <taxon>asterids</taxon>
        <taxon>lamiids</taxon>
        <taxon>Solanales</taxon>
        <taxon>Solanaceae</taxon>
        <taxon>Solanoideae</taxon>
        <taxon>Hyoscyameae</taxon>
        <taxon>Anisodus</taxon>
    </lineage>
</organism>
<dbReference type="EMBL" id="JAJAGQ010000014">
    <property type="protein sequence ID" value="KAJ8543390.1"/>
    <property type="molecule type" value="Genomic_DNA"/>
</dbReference>
<dbReference type="AlphaFoldDB" id="A0A9Q1LU83"/>
<comment type="caution">
    <text evidence="1">The sequence shown here is derived from an EMBL/GenBank/DDBJ whole genome shotgun (WGS) entry which is preliminary data.</text>
</comment>
<reference evidence="2" key="1">
    <citation type="journal article" date="2023" name="Proc. Natl. Acad. Sci. U.S.A.">
        <title>Genomic and structural basis for evolution of tropane alkaloid biosynthesis.</title>
        <authorList>
            <person name="Wanga Y.-J."/>
            <person name="Taina T."/>
            <person name="Yua J.-Y."/>
            <person name="Lia J."/>
            <person name="Xua B."/>
            <person name="Chenc J."/>
            <person name="D'Auriad J.C."/>
            <person name="Huanga J.-P."/>
            <person name="Huanga S.-X."/>
        </authorList>
    </citation>
    <scope>NUCLEOTIDE SEQUENCE [LARGE SCALE GENOMIC DNA]</scope>
    <source>
        <strain evidence="2">cv. KIB-2019</strain>
    </source>
</reference>
<dbReference type="Proteomes" id="UP001152561">
    <property type="component" value="Unassembled WGS sequence"/>
</dbReference>
<accession>A0A9Q1LU83</accession>